<proteinExistence type="predicted"/>
<dbReference type="InterPro" id="IPR037104">
    <property type="entry name" value="Annexin_sf"/>
</dbReference>
<evidence type="ECO:0000313" key="1">
    <source>
        <dbReference type="EMBL" id="PHT81503.1"/>
    </source>
</evidence>
<dbReference type="GO" id="GO:0005544">
    <property type="term" value="F:calcium-dependent phospholipid binding"/>
    <property type="evidence" value="ECO:0007669"/>
    <property type="project" value="InterPro"/>
</dbReference>
<protein>
    <submittedName>
        <fullName evidence="1">Uncharacterized protein</fullName>
    </submittedName>
</protein>
<dbReference type="AlphaFoldDB" id="A0A2G2ZHP5"/>
<organism evidence="1 2">
    <name type="scientific">Capsicum annuum</name>
    <name type="common">Capsicum pepper</name>
    <dbReference type="NCBI Taxonomy" id="4072"/>
    <lineage>
        <taxon>Eukaryota</taxon>
        <taxon>Viridiplantae</taxon>
        <taxon>Streptophyta</taxon>
        <taxon>Embryophyta</taxon>
        <taxon>Tracheophyta</taxon>
        <taxon>Spermatophyta</taxon>
        <taxon>Magnoliopsida</taxon>
        <taxon>eudicotyledons</taxon>
        <taxon>Gunneridae</taxon>
        <taxon>Pentapetalae</taxon>
        <taxon>asterids</taxon>
        <taxon>lamiids</taxon>
        <taxon>Solanales</taxon>
        <taxon>Solanaceae</taxon>
        <taxon>Solanoideae</taxon>
        <taxon>Capsiceae</taxon>
        <taxon>Capsicum</taxon>
    </lineage>
</organism>
<evidence type="ECO:0000313" key="2">
    <source>
        <dbReference type="Proteomes" id="UP000222542"/>
    </source>
</evidence>
<keyword evidence="2" id="KW-1185">Reference proteome</keyword>
<dbReference type="Proteomes" id="UP000222542">
    <property type="component" value="Unassembled WGS sequence"/>
</dbReference>
<reference evidence="1 2" key="2">
    <citation type="journal article" date="2017" name="Genome Biol.">
        <title>New reference genome sequences of hot pepper reveal the massive evolution of plant disease-resistance genes by retroduplication.</title>
        <authorList>
            <person name="Kim S."/>
            <person name="Park J."/>
            <person name="Yeom S.I."/>
            <person name="Kim Y.M."/>
            <person name="Seo E."/>
            <person name="Kim K.T."/>
            <person name="Kim M.S."/>
            <person name="Lee J.M."/>
            <person name="Cheong K."/>
            <person name="Shin H.S."/>
            <person name="Kim S.B."/>
            <person name="Han K."/>
            <person name="Lee J."/>
            <person name="Park M."/>
            <person name="Lee H.A."/>
            <person name="Lee H.Y."/>
            <person name="Lee Y."/>
            <person name="Oh S."/>
            <person name="Lee J.H."/>
            <person name="Choi E."/>
            <person name="Choi E."/>
            <person name="Lee S.E."/>
            <person name="Jeon J."/>
            <person name="Kim H."/>
            <person name="Choi G."/>
            <person name="Song H."/>
            <person name="Lee J."/>
            <person name="Lee S.C."/>
            <person name="Kwon J.K."/>
            <person name="Lee H.Y."/>
            <person name="Koo N."/>
            <person name="Hong Y."/>
            <person name="Kim R.W."/>
            <person name="Kang W.H."/>
            <person name="Huh J.H."/>
            <person name="Kang B.C."/>
            <person name="Yang T.J."/>
            <person name="Lee Y.H."/>
            <person name="Bennetzen J.L."/>
            <person name="Choi D."/>
        </authorList>
    </citation>
    <scope>NUCLEOTIDE SEQUENCE [LARGE SCALE GENOMIC DNA]</scope>
    <source>
        <strain evidence="2">cv. CM334</strain>
    </source>
</reference>
<comment type="caution">
    <text evidence="1">The sequence shown here is derived from an EMBL/GenBank/DDBJ whole genome shotgun (WGS) entry which is preliminary data.</text>
</comment>
<dbReference type="Gramene" id="PHT81503">
    <property type="protein sequence ID" value="PHT81503"/>
    <property type="gene ID" value="T459_14518"/>
</dbReference>
<sequence length="72" mass="8446">MIYCVDVWQILVGVVRSYKYDKELVDPDTSNAEATIICEAIRIKQLDNDNFLIMLSTRNVYQIRILNTRNVH</sequence>
<dbReference type="SUPFAM" id="SSF47874">
    <property type="entry name" value="Annexin"/>
    <property type="match status" value="1"/>
</dbReference>
<dbReference type="EMBL" id="AYRZ02000005">
    <property type="protein sequence ID" value="PHT81503.1"/>
    <property type="molecule type" value="Genomic_DNA"/>
</dbReference>
<reference evidence="1 2" key="1">
    <citation type="journal article" date="2014" name="Nat. Genet.">
        <title>Genome sequence of the hot pepper provides insights into the evolution of pungency in Capsicum species.</title>
        <authorList>
            <person name="Kim S."/>
            <person name="Park M."/>
            <person name="Yeom S.I."/>
            <person name="Kim Y.M."/>
            <person name="Lee J.M."/>
            <person name="Lee H.A."/>
            <person name="Seo E."/>
            <person name="Choi J."/>
            <person name="Cheong K."/>
            <person name="Kim K.T."/>
            <person name="Jung K."/>
            <person name="Lee G.W."/>
            <person name="Oh S.K."/>
            <person name="Bae C."/>
            <person name="Kim S.B."/>
            <person name="Lee H.Y."/>
            <person name="Kim S.Y."/>
            <person name="Kim M.S."/>
            <person name="Kang B.C."/>
            <person name="Jo Y.D."/>
            <person name="Yang H.B."/>
            <person name="Jeong H.J."/>
            <person name="Kang W.H."/>
            <person name="Kwon J.K."/>
            <person name="Shin C."/>
            <person name="Lim J.Y."/>
            <person name="Park J.H."/>
            <person name="Huh J.H."/>
            <person name="Kim J.S."/>
            <person name="Kim B.D."/>
            <person name="Cohen O."/>
            <person name="Paran I."/>
            <person name="Suh M.C."/>
            <person name="Lee S.B."/>
            <person name="Kim Y.K."/>
            <person name="Shin Y."/>
            <person name="Noh S.J."/>
            <person name="Park J."/>
            <person name="Seo Y.S."/>
            <person name="Kwon S.Y."/>
            <person name="Kim H.A."/>
            <person name="Park J.M."/>
            <person name="Kim H.J."/>
            <person name="Choi S.B."/>
            <person name="Bosland P.W."/>
            <person name="Reeves G."/>
            <person name="Jo S.H."/>
            <person name="Lee B.W."/>
            <person name="Cho H.T."/>
            <person name="Choi H.S."/>
            <person name="Lee M.S."/>
            <person name="Yu Y."/>
            <person name="Do Choi Y."/>
            <person name="Park B.S."/>
            <person name="van Deynze A."/>
            <person name="Ashrafi H."/>
            <person name="Hill T."/>
            <person name="Kim W.T."/>
            <person name="Pai H.S."/>
            <person name="Ahn H.K."/>
            <person name="Yeam I."/>
            <person name="Giovannoni J.J."/>
            <person name="Rose J.K."/>
            <person name="Sorensen I."/>
            <person name="Lee S.J."/>
            <person name="Kim R.W."/>
            <person name="Choi I.Y."/>
            <person name="Choi B.S."/>
            <person name="Lim J.S."/>
            <person name="Lee Y.H."/>
            <person name="Choi D."/>
        </authorList>
    </citation>
    <scope>NUCLEOTIDE SEQUENCE [LARGE SCALE GENOMIC DNA]</scope>
    <source>
        <strain evidence="2">cv. CM334</strain>
    </source>
</reference>
<dbReference type="GO" id="GO:0005509">
    <property type="term" value="F:calcium ion binding"/>
    <property type="evidence" value="ECO:0007669"/>
    <property type="project" value="InterPro"/>
</dbReference>
<name>A0A2G2ZHP5_CAPAN</name>
<accession>A0A2G2ZHP5</accession>
<gene>
    <name evidence="1" type="ORF">T459_14518</name>
</gene>